<feature type="region of interest" description="Disordered" evidence="1">
    <location>
        <begin position="115"/>
        <end position="143"/>
    </location>
</feature>
<feature type="compositionally biased region" description="Acidic residues" evidence="1">
    <location>
        <begin position="206"/>
        <end position="216"/>
    </location>
</feature>
<dbReference type="GO" id="GO:0005682">
    <property type="term" value="C:U5 snRNP"/>
    <property type="evidence" value="ECO:0007669"/>
    <property type="project" value="InterPro"/>
</dbReference>
<reference evidence="3" key="2">
    <citation type="journal article" date="2023" name="IMA Fungus">
        <title>Comparative genomic study of the Penicillium genus elucidates a diverse pangenome and 15 lateral gene transfer events.</title>
        <authorList>
            <person name="Petersen C."/>
            <person name="Sorensen T."/>
            <person name="Nielsen M.R."/>
            <person name="Sondergaard T.E."/>
            <person name="Sorensen J.L."/>
            <person name="Fitzpatrick D.A."/>
            <person name="Frisvad J.C."/>
            <person name="Nielsen K.L."/>
        </authorList>
    </citation>
    <scope>NUCLEOTIDE SEQUENCE</scope>
    <source>
        <strain evidence="3">IBT 17660</strain>
    </source>
</reference>
<dbReference type="PANTHER" id="PTHR13138">
    <property type="entry name" value="PROTEIN LIN1"/>
    <property type="match status" value="1"/>
</dbReference>
<dbReference type="SUPFAM" id="SSF55277">
    <property type="entry name" value="GYF domain"/>
    <property type="match status" value="1"/>
</dbReference>
<keyword evidence="4" id="KW-1185">Reference proteome</keyword>
<dbReference type="FunFam" id="3.30.1490.40:FF:000005">
    <property type="entry name" value="CD2 antigen cytoplasmic tail-binding protein 2"/>
    <property type="match status" value="1"/>
</dbReference>
<protein>
    <recommendedName>
        <fullName evidence="2">GYF domain-containing protein</fullName>
    </recommendedName>
</protein>
<evidence type="ECO:0000313" key="4">
    <source>
        <dbReference type="Proteomes" id="UP001147760"/>
    </source>
</evidence>
<proteinExistence type="predicted"/>
<feature type="region of interest" description="Disordered" evidence="1">
    <location>
        <begin position="341"/>
        <end position="367"/>
    </location>
</feature>
<dbReference type="Pfam" id="PF02213">
    <property type="entry name" value="GYF"/>
    <property type="match status" value="1"/>
</dbReference>
<dbReference type="InterPro" id="IPR039905">
    <property type="entry name" value="CD2BP2/Lin1"/>
</dbReference>
<gene>
    <name evidence="3" type="ORF">N7530_011544</name>
</gene>
<feature type="region of interest" description="Disordered" evidence="1">
    <location>
        <begin position="45"/>
        <end position="84"/>
    </location>
</feature>
<feature type="compositionally biased region" description="Basic residues" evidence="1">
    <location>
        <begin position="341"/>
        <end position="352"/>
    </location>
</feature>
<sequence>MIFRSDPGQGNQLSRDDLRFSFAQHNLSHLFSAEIIILSAMSSSYPRPKRAGEDFASTDYNDGGEDSSEHKKPRFDLRNPSALAADAPEEDAVLDADEIGRRGQRVRRKAVNLEGYESDSENEGFSAHIEEKSARKRAQHDTEDDDMFAELQEDFGEEEVDGDEVIHKNKKSVRFLRDDEIEGQVASSKSGGALHVDLSKGASHVDDEESGSEVGEEERARVDDVVDEELGAGGKKKHAPLLDAFNMRTEQEEGRFDDQGNYVRKAADPDAAYDSWLEGVSKKDIKKAKEAAEQRDAERKEKDRMNDSILTADVLKTIITNLERGETILEALARLGKGLPRKPKWQNKKNKKNTAQDVEMTDEDPNEVARKKAIDSLTGAADILMGRGQIDIYDTEREMLTRQYRNDTGEEWIDPPASGVTEQGPAMWEYRWSDARDGGDAHGPYDSAMMDSWKNAGYFGEGVEFRRVGDSGPWTGTVNFL</sequence>
<dbReference type="InterPro" id="IPR035445">
    <property type="entry name" value="GYF-like_dom_sf"/>
</dbReference>
<dbReference type="EMBL" id="JAPWDO010000009">
    <property type="protein sequence ID" value="KAJ5456270.1"/>
    <property type="molecule type" value="Genomic_DNA"/>
</dbReference>
<dbReference type="PROSITE" id="PS50829">
    <property type="entry name" value="GYF"/>
    <property type="match status" value="1"/>
</dbReference>
<dbReference type="OrthoDB" id="331341at2759"/>
<evidence type="ECO:0000313" key="3">
    <source>
        <dbReference type="EMBL" id="KAJ5456270.1"/>
    </source>
</evidence>
<evidence type="ECO:0000259" key="2">
    <source>
        <dbReference type="PROSITE" id="PS50829"/>
    </source>
</evidence>
<dbReference type="InterPro" id="IPR003169">
    <property type="entry name" value="GYF"/>
</dbReference>
<reference evidence="3" key="1">
    <citation type="submission" date="2022-12" db="EMBL/GenBank/DDBJ databases">
        <authorList>
            <person name="Petersen C."/>
        </authorList>
    </citation>
    <scope>NUCLEOTIDE SEQUENCE</scope>
    <source>
        <strain evidence="3">IBT 17660</strain>
    </source>
</reference>
<comment type="caution">
    <text evidence="3">The sequence shown here is derived from an EMBL/GenBank/DDBJ whole genome shotgun (WGS) entry which is preliminary data.</text>
</comment>
<dbReference type="PANTHER" id="PTHR13138:SF3">
    <property type="entry name" value="CD2 ANTIGEN CYTOPLASMIC TAIL-BINDING PROTEIN 2"/>
    <property type="match status" value="1"/>
</dbReference>
<organism evidence="3 4">
    <name type="scientific">Penicillium desertorum</name>
    <dbReference type="NCBI Taxonomy" id="1303715"/>
    <lineage>
        <taxon>Eukaryota</taxon>
        <taxon>Fungi</taxon>
        <taxon>Dikarya</taxon>
        <taxon>Ascomycota</taxon>
        <taxon>Pezizomycotina</taxon>
        <taxon>Eurotiomycetes</taxon>
        <taxon>Eurotiomycetidae</taxon>
        <taxon>Eurotiales</taxon>
        <taxon>Aspergillaceae</taxon>
        <taxon>Penicillium</taxon>
    </lineage>
</organism>
<feature type="compositionally biased region" description="Basic and acidic residues" evidence="1">
    <location>
        <begin position="67"/>
        <end position="77"/>
    </location>
</feature>
<dbReference type="SMART" id="SM00444">
    <property type="entry name" value="GYF"/>
    <property type="match status" value="1"/>
</dbReference>
<feature type="domain" description="GYF" evidence="2">
    <location>
        <begin position="425"/>
        <end position="481"/>
    </location>
</feature>
<dbReference type="Proteomes" id="UP001147760">
    <property type="component" value="Unassembled WGS sequence"/>
</dbReference>
<dbReference type="AlphaFoldDB" id="A0A9X0BFT2"/>
<name>A0A9X0BFT2_9EURO</name>
<dbReference type="Gene3D" id="3.30.1490.40">
    <property type="match status" value="1"/>
</dbReference>
<feature type="region of interest" description="Disordered" evidence="1">
    <location>
        <begin position="199"/>
        <end position="221"/>
    </location>
</feature>
<accession>A0A9X0BFT2</accession>
<evidence type="ECO:0000256" key="1">
    <source>
        <dbReference type="SAM" id="MobiDB-lite"/>
    </source>
</evidence>